<feature type="region of interest" description="Disordered" evidence="7">
    <location>
        <begin position="372"/>
        <end position="407"/>
    </location>
</feature>
<evidence type="ECO:0000256" key="4">
    <source>
        <dbReference type="ARBA" id="ARBA00023002"/>
    </source>
</evidence>
<evidence type="ECO:0000313" key="9">
    <source>
        <dbReference type="EMBL" id="QES44345.1"/>
    </source>
</evidence>
<evidence type="ECO:0000256" key="7">
    <source>
        <dbReference type="SAM" id="MobiDB-lite"/>
    </source>
</evidence>
<dbReference type="InterPro" id="IPR036136">
    <property type="entry name" value="Nit/Sulf_reduc_fer-like_dom_sf"/>
</dbReference>
<keyword evidence="2" id="KW-0349">Heme</keyword>
<evidence type="ECO:0000256" key="2">
    <source>
        <dbReference type="ARBA" id="ARBA00022617"/>
    </source>
</evidence>
<feature type="compositionally biased region" description="Gly residues" evidence="7">
    <location>
        <begin position="372"/>
        <end position="390"/>
    </location>
</feature>
<dbReference type="GO" id="GO:0051539">
    <property type="term" value="F:4 iron, 4 sulfur cluster binding"/>
    <property type="evidence" value="ECO:0007669"/>
    <property type="project" value="UniProtKB-KW"/>
</dbReference>
<dbReference type="GO" id="GO:0016491">
    <property type="term" value="F:oxidoreductase activity"/>
    <property type="evidence" value="ECO:0007669"/>
    <property type="project" value="UniProtKB-KW"/>
</dbReference>
<evidence type="ECO:0000256" key="5">
    <source>
        <dbReference type="ARBA" id="ARBA00023004"/>
    </source>
</evidence>
<accession>A0A5P2CND1</accession>
<keyword evidence="5" id="KW-0408">Iron</keyword>
<dbReference type="Proteomes" id="UP000324015">
    <property type="component" value="Chromosome"/>
</dbReference>
<dbReference type="GO" id="GO:0046872">
    <property type="term" value="F:metal ion binding"/>
    <property type="evidence" value="ECO:0007669"/>
    <property type="project" value="UniProtKB-KW"/>
</dbReference>
<dbReference type="InterPro" id="IPR005117">
    <property type="entry name" value="NiRdtase/SiRdtase_haem-b_fer"/>
</dbReference>
<dbReference type="PANTHER" id="PTHR32439">
    <property type="entry name" value="FERREDOXIN--NITRITE REDUCTASE, CHLOROPLASTIC"/>
    <property type="match status" value="1"/>
</dbReference>
<dbReference type="EMBL" id="CP029191">
    <property type="protein sequence ID" value="QES44345.1"/>
    <property type="molecule type" value="Genomic_DNA"/>
</dbReference>
<evidence type="ECO:0000256" key="3">
    <source>
        <dbReference type="ARBA" id="ARBA00022723"/>
    </source>
</evidence>
<gene>
    <name evidence="9" type="ORF">DEJ49_28075</name>
</gene>
<keyword evidence="3" id="KW-0479">Metal-binding</keyword>
<organism evidence="9 10">
    <name type="scientific">Streptomyces venezuelae</name>
    <dbReference type="NCBI Taxonomy" id="54571"/>
    <lineage>
        <taxon>Bacteria</taxon>
        <taxon>Bacillati</taxon>
        <taxon>Actinomycetota</taxon>
        <taxon>Actinomycetes</taxon>
        <taxon>Kitasatosporales</taxon>
        <taxon>Streptomycetaceae</taxon>
        <taxon>Streptomyces</taxon>
    </lineage>
</organism>
<name>A0A5P2CND1_STRVZ</name>
<feature type="compositionally biased region" description="Low complexity" evidence="7">
    <location>
        <begin position="391"/>
        <end position="402"/>
    </location>
</feature>
<evidence type="ECO:0000313" key="10">
    <source>
        <dbReference type="Proteomes" id="UP000324015"/>
    </source>
</evidence>
<feature type="compositionally biased region" description="Pro residues" evidence="7">
    <location>
        <begin position="1"/>
        <end position="10"/>
    </location>
</feature>
<feature type="region of interest" description="Disordered" evidence="7">
    <location>
        <begin position="1"/>
        <end position="21"/>
    </location>
</feature>
<keyword evidence="1" id="KW-0004">4Fe-4S</keyword>
<evidence type="ECO:0000256" key="6">
    <source>
        <dbReference type="ARBA" id="ARBA00023014"/>
    </source>
</evidence>
<protein>
    <submittedName>
        <fullName evidence="9">Cobalamin biosynthesis protein CobG</fullName>
    </submittedName>
</protein>
<keyword evidence="6" id="KW-0411">Iron-sulfur</keyword>
<evidence type="ECO:0000259" key="8">
    <source>
        <dbReference type="Pfam" id="PF03460"/>
    </source>
</evidence>
<dbReference type="SUPFAM" id="SSF55124">
    <property type="entry name" value="Nitrite/Sulfite reductase N-terminal domain-like"/>
    <property type="match status" value="2"/>
</dbReference>
<dbReference type="Gene3D" id="3.30.413.10">
    <property type="entry name" value="Sulfite Reductase Hemoprotein, domain 1"/>
    <property type="match status" value="2"/>
</dbReference>
<keyword evidence="4" id="KW-0560">Oxidoreductase</keyword>
<proteinExistence type="predicted"/>
<dbReference type="Gene3D" id="3.90.480.10">
    <property type="entry name" value="Sulfite Reductase Hemoprotein,Domain 2"/>
    <property type="match status" value="1"/>
</dbReference>
<reference evidence="9 10" key="1">
    <citation type="submission" date="2018-05" db="EMBL/GenBank/DDBJ databases">
        <title>Streptomyces venezuelae.</title>
        <authorList>
            <person name="Kim W."/>
            <person name="Lee N."/>
            <person name="Cho B.-K."/>
        </authorList>
    </citation>
    <scope>NUCLEOTIDE SEQUENCE [LARGE SCALE GENOMIC DNA]</scope>
    <source>
        <strain evidence="9 10">ATCC 14585</strain>
    </source>
</reference>
<dbReference type="SUPFAM" id="SSF56014">
    <property type="entry name" value="Nitrite and sulphite reductase 4Fe-4S domain-like"/>
    <property type="match status" value="2"/>
</dbReference>
<dbReference type="PANTHER" id="PTHR32439:SF9">
    <property type="entry name" value="BLR3264 PROTEIN"/>
    <property type="match status" value="1"/>
</dbReference>
<dbReference type="AlphaFoldDB" id="A0A5P2CND1"/>
<sequence>MLAAMPPTPASSPNKGESLIRDRGDACPGALRLHRADDGLLARLRLPGGLLTARQVEVLGVAAEGLADGNLSITSRGNVELRGLGDACGGELSALLADAGLLPSERHERVRNVVASPLAGTDGIGHADVQLWARDLDGLLCAEDWTPRLSGRFLFALDDGRGDVAGLGGDVTLIAESGGTAVVGVRSVSFRIAGADAPRAALAAAKAFLAAASAAGNGAWRVAELPAGQTVDLGGALEEAGVGAVRLGAGGGGSGGPAVPGGPAVSGGLVASGGSAVSGGAGGPAVSGGLVASGGAVACDGSAVPGDLVASGGSAVPGGSAVSGGAGGPAVSGGLVASDGSVAPGDLVASGGSAVSGGSAASGGSVAFGGSGDRAAPGGSGGGSSDGGAVAGWSGRPGTASPGGPPPGVIGRAVSVYAPLGRVTVAQWRALLPLPTDELRVTPWRGLVIPGFGDEGAARERLTALDRAGLLADPDSPWLGVGACTGRPGCAKSLADVRADAAPGHGSLPVHWSGCERRCGHPHGDWVDVLATGDGTYEVTLHTGGSTIPVTGDTLTETVTTARTTTKPTATR</sequence>
<dbReference type="InterPro" id="IPR045854">
    <property type="entry name" value="NO2/SO3_Rdtase_4Fe4S_sf"/>
</dbReference>
<feature type="domain" description="Nitrite/Sulfite reductase ferredoxin-like" evidence="8">
    <location>
        <begin position="36"/>
        <end position="86"/>
    </location>
</feature>
<evidence type="ECO:0000256" key="1">
    <source>
        <dbReference type="ARBA" id="ARBA00022485"/>
    </source>
</evidence>
<dbReference type="Pfam" id="PF03460">
    <property type="entry name" value="NIR_SIR_ferr"/>
    <property type="match status" value="1"/>
</dbReference>
<dbReference type="InterPro" id="IPR051329">
    <property type="entry name" value="NIR_SIR_4Fe-4S"/>
</dbReference>